<evidence type="ECO:0000313" key="3">
    <source>
        <dbReference type="Proteomes" id="UP000320811"/>
    </source>
</evidence>
<proteinExistence type="predicted"/>
<gene>
    <name evidence="2" type="ORF">FHW36_111126</name>
</gene>
<dbReference type="SUPFAM" id="SSF54001">
    <property type="entry name" value="Cysteine proteinases"/>
    <property type="match status" value="1"/>
</dbReference>
<evidence type="ECO:0000259" key="1">
    <source>
        <dbReference type="Pfam" id="PF01841"/>
    </source>
</evidence>
<name>A0A561P743_9BACT</name>
<sequence length="494" mass="56834">MNFTQRLSPTILLGVVICLLSGCKRESVNWSTLIEKYSKKGDSLYLKSVLYLRENNRDLTSEKITFIDNATGRERDIRLDTIANDSILDAMLTNMDLDYKREEVSDLQIFSTDYIDRHIEQAVGMWRRYPWTKDKPDSLFLNYLLPYKVLREAPSKNIDFFIEQYRTVIDSMAYEKANTDVVYWKLNREVGKWFSFSGDDHTILSHSPSLDELLCIKKGACYHYAILYAYMLKSAGIPATVALVPKWGSKNGDHAEVLFMDSTGKMVTPERNRLANASKIFWMTFKNQRIWSTEIKPLVGGYNFAIPYLKNDHWIDATTQHRETVNIPFSLPGDIKVPFAYICVYNYGRWTPVFWGKVEADNKGIFKNMGVDMLYSVGIPDIQDGYRLIGKTFLVDTSGNVHIVAPSSGFYAIMCLDKVNTGARSSVAKGESYTLEYYDVNGKWEKLATKKCESTGVIEFQHVPANTIYRLINEVGDGRLERPFTYDNEKPYWR</sequence>
<protein>
    <recommendedName>
        <fullName evidence="1">Transglutaminase-like domain-containing protein</fullName>
    </recommendedName>
</protein>
<dbReference type="InterPro" id="IPR002931">
    <property type="entry name" value="Transglutaminase-like"/>
</dbReference>
<comment type="caution">
    <text evidence="2">The sequence shown here is derived from an EMBL/GenBank/DDBJ whole genome shotgun (WGS) entry which is preliminary data.</text>
</comment>
<dbReference type="RefSeq" id="WP_145673988.1">
    <property type="nucleotide sequence ID" value="NZ_VIWO01000011.1"/>
</dbReference>
<accession>A0A561P743</accession>
<dbReference type="Proteomes" id="UP000320811">
    <property type="component" value="Unassembled WGS sequence"/>
</dbReference>
<dbReference type="AlphaFoldDB" id="A0A561P743"/>
<dbReference type="InterPro" id="IPR038765">
    <property type="entry name" value="Papain-like_cys_pep_sf"/>
</dbReference>
<dbReference type="EMBL" id="VIWO01000011">
    <property type="protein sequence ID" value="TWF33935.1"/>
    <property type="molecule type" value="Genomic_DNA"/>
</dbReference>
<evidence type="ECO:0000313" key="2">
    <source>
        <dbReference type="EMBL" id="TWF33935.1"/>
    </source>
</evidence>
<feature type="domain" description="Transglutaminase-like" evidence="1">
    <location>
        <begin position="203"/>
        <end position="254"/>
    </location>
</feature>
<organism evidence="2 3">
    <name type="scientific">Chitinophaga polysaccharea</name>
    <dbReference type="NCBI Taxonomy" id="1293035"/>
    <lineage>
        <taxon>Bacteria</taxon>
        <taxon>Pseudomonadati</taxon>
        <taxon>Bacteroidota</taxon>
        <taxon>Chitinophagia</taxon>
        <taxon>Chitinophagales</taxon>
        <taxon>Chitinophagaceae</taxon>
        <taxon>Chitinophaga</taxon>
    </lineage>
</organism>
<dbReference type="PROSITE" id="PS51257">
    <property type="entry name" value="PROKAR_LIPOPROTEIN"/>
    <property type="match status" value="1"/>
</dbReference>
<dbReference type="OrthoDB" id="679512at2"/>
<reference evidence="2 3" key="1">
    <citation type="submission" date="2019-06" db="EMBL/GenBank/DDBJ databases">
        <title>Sorghum-associated microbial communities from plants grown in Nebraska, USA.</title>
        <authorList>
            <person name="Schachtman D."/>
        </authorList>
    </citation>
    <scope>NUCLEOTIDE SEQUENCE [LARGE SCALE GENOMIC DNA]</scope>
    <source>
        <strain evidence="2 3">1209</strain>
    </source>
</reference>
<keyword evidence="3" id="KW-1185">Reference proteome</keyword>
<dbReference type="PANTHER" id="PTHR35532">
    <property type="entry name" value="SIMILAR TO POLYHYDROXYALKANOATE DEPOLYMERASE"/>
    <property type="match status" value="1"/>
</dbReference>
<dbReference type="PANTHER" id="PTHR35532:SF5">
    <property type="entry name" value="CARBOHYDRATE-BINDING DOMAIN-CONTAINING PROTEIN"/>
    <property type="match status" value="1"/>
</dbReference>
<dbReference type="Pfam" id="PF01841">
    <property type="entry name" value="Transglut_core"/>
    <property type="match status" value="1"/>
</dbReference>